<reference evidence="3 4" key="1">
    <citation type="submission" date="2021-03" db="EMBL/GenBank/DDBJ databases">
        <title>Genomic Encyclopedia of Type Strains, Phase IV (KMG-IV): sequencing the most valuable type-strain genomes for metagenomic binning, comparative biology and taxonomic classification.</title>
        <authorList>
            <person name="Goeker M."/>
        </authorList>
    </citation>
    <scope>NUCLEOTIDE SEQUENCE [LARGE SCALE GENOMIC DNA]</scope>
    <source>
        <strain evidence="3 4">DSM 26048</strain>
    </source>
</reference>
<dbReference type="Gene3D" id="2.60.120.10">
    <property type="entry name" value="Jelly Rolls"/>
    <property type="match status" value="1"/>
</dbReference>
<organism evidence="3 4">
    <name type="scientific">Paenibacillus eucommiae</name>
    <dbReference type="NCBI Taxonomy" id="1355755"/>
    <lineage>
        <taxon>Bacteria</taxon>
        <taxon>Bacillati</taxon>
        <taxon>Bacillota</taxon>
        <taxon>Bacilli</taxon>
        <taxon>Bacillales</taxon>
        <taxon>Paenibacillaceae</taxon>
        <taxon>Paenibacillus</taxon>
    </lineage>
</organism>
<dbReference type="InterPro" id="IPR011051">
    <property type="entry name" value="RmlC_Cupin_sf"/>
</dbReference>
<sequence>MIKPFVKKLSECSGYADGNATFLSVDEAETISSNFVRIKEGETTPSGSIHDDEEEIYIVLKGKAKIKLNDTEHIMEAGDIVYIPRNTLHEAVCVSKEDLEYICVANWPDKMPAAH</sequence>
<dbReference type="Proteomes" id="UP001519287">
    <property type="component" value="Unassembled WGS sequence"/>
</dbReference>
<dbReference type="Pfam" id="PF07883">
    <property type="entry name" value="Cupin_2"/>
    <property type="match status" value="1"/>
</dbReference>
<evidence type="ECO:0000259" key="2">
    <source>
        <dbReference type="Pfam" id="PF07883"/>
    </source>
</evidence>
<dbReference type="InterPro" id="IPR051610">
    <property type="entry name" value="GPI/OXD"/>
</dbReference>
<keyword evidence="4" id="KW-1185">Reference proteome</keyword>
<name>A0ABS4IX93_9BACL</name>
<evidence type="ECO:0000313" key="3">
    <source>
        <dbReference type="EMBL" id="MBP1992199.1"/>
    </source>
</evidence>
<dbReference type="InterPro" id="IPR014710">
    <property type="entry name" value="RmlC-like_jellyroll"/>
</dbReference>
<accession>A0ABS4IX93</accession>
<protein>
    <submittedName>
        <fullName evidence="3">Mannose-6-phosphate isomerase-like protein (Cupin superfamily)</fullName>
    </submittedName>
</protein>
<keyword evidence="1" id="KW-0479">Metal-binding</keyword>
<dbReference type="SUPFAM" id="SSF51182">
    <property type="entry name" value="RmlC-like cupins"/>
    <property type="match status" value="1"/>
</dbReference>
<evidence type="ECO:0000313" key="4">
    <source>
        <dbReference type="Proteomes" id="UP001519287"/>
    </source>
</evidence>
<evidence type="ECO:0000256" key="1">
    <source>
        <dbReference type="ARBA" id="ARBA00022723"/>
    </source>
</evidence>
<comment type="caution">
    <text evidence="3">The sequence shown here is derived from an EMBL/GenBank/DDBJ whole genome shotgun (WGS) entry which is preliminary data.</text>
</comment>
<dbReference type="PANTHER" id="PTHR35848:SF6">
    <property type="entry name" value="CUPIN TYPE-2 DOMAIN-CONTAINING PROTEIN"/>
    <property type="match status" value="1"/>
</dbReference>
<dbReference type="EMBL" id="JAGGLB010000012">
    <property type="protein sequence ID" value="MBP1992199.1"/>
    <property type="molecule type" value="Genomic_DNA"/>
</dbReference>
<gene>
    <name evidence="3" type="ORF">J2Z66_003807</name>
</gene>
<feature type="domain" description="Cupin type-2" evidence="2">
    <location>
        <begin position="35"/>
        <end position="104"/>
    </location>
</feature>
<dbReference type="InterPro" id="IPR013096">
    <property type="entry name" value="Cupin_2"/>
</dbReference>
<dbReference type="RefSeq" id="WP_209972939.1">
    <property type="nucleotide sequence ID" value="NZ_JAGGLB010000012.1"/>
</dbReference>
<proteinExistence type="predicted"/>
<dbReference type="PANTHER" id="PTHR35848">
    <property type="entry name" value="OXALATE-BINDING PROTEIN"/>
    <property type="match status" value="1"/>
</dbReference>